<dbReference type="AlphaFoldDB" id="A0A2H3C882"/>
<protein>
    <submittedName>
        <fullName evidence="1">Uncharacterized protein</fullName>
    </submittedName>
</protein>
<dbReference type="Proteomes" id="UP000217790">
    <property type="component" value="Unassembled WGS sequence"/>
</dbReference>
<evidence type="ECO:0000313" key="2">
    <source>
        <dbReference type="Proteomes" id="UP000217790"/>
    </source>
</evidence>
<name>A0A2H3C882_ARMGA</name>
<accession>A0A2H3C882</accession>
<sequence length="181" mass="20386">MPTHYPLYISCFISGDYTSLLVRKHSLSDVMKEPICLVEPVIDHLVPLKTTVTVGDAGAYTVFTTVTIFTTPPLLRIAGPSRRIRSAPRPRVRQILPDLISHPPLMLDERFLRRSTIIGNGGHGYRGQLFLQVIDSPLRDLCFRTDCQCSFNFSDCYSKVGRSLFFSPSVLVCHTHTFILC</sequence>
<reference evidence="2" key="1">
    <citation type="journal article" date="2017" name="Nat. Ecol. Evol.">
        <title>Genome expansion and lineage-specific genetic innovations in the forest pathogenic fungi Armillaria.</title>
        <authorList>
            <person name="Sipos G."/>
            <person name="Prasanna A.N."/>
            <person name="Walter M.C."/>
            <person name="O'Connor E."/>
            <person name="Balint B."/>
            <person name="Krizsan K."/>
            <person name="Kiss B."/>
            <person name="Hess J."/>
            <person name="Varga T."/>
            <person name="Slot J."/>
            <person name="Riley R."/>
            <person name="Boka B."/>
            <person name="Rigling D."/>
            <person name="Barry K."/>
            <person name="Lee J."/>
            <person name="Mihaltcheva S."/>
            <person name="LaButti K."/>
            <person name="Lipzen A."/>
            <person name="Waldron R."/>
            <person name="Moloney N.M."/>
            <person name="Sperisen C."/>
            <person name="Kredics L."/>
            <person name="Vagvoelgyi C."/>
            <person name="Patrignani A."/>
            <person name="Fitzpatrick D."/>
            <person name="Nagy I."/>
            <person name="Doyle S."/>
            <person name="Anderson J.B."/>
            <person name="Grigoriev I.V."/>
            <person name="Gueldener U."/>
            <person name="Muensterkoetter M."/>
            <person name="Nagy L.G."/>
        </authorList>
    </citation>
    <scope>NUCLEOTIDE SEQUENCE [LARGE SCALE GENOMIC DNA]</scope>
    <source>
        <strain evidence="2">Ar21-2</strain>
    </source>
</reference>
<keyword evidence="2" id="KW-1185">Reference proteome</keyword>
<organism evidence="1 2">
    <name type="scientific">Armillaria gallica</name>
    <name type="common">Bulbous honey fungus</name>
    <name type="synonym">Armillaria bulbosa</name>
    <dbReference type="NCBI Taxonomy" id="47427"/>
    <lineage>
        <taxon>Eukaryota</taxon>
        <taxon>Fungi</taxon>
        <taxon>Dikarya</taxon>
        <taxon>Basidiomycota</taxon>
        <taxon>Agaricomycotina</taxon>
        <taxon>Agaricomycetes</taxon>
        <taxon>Agaricomycetidae</taxon>
        <taxon>Agaricales</taxon>
        <taxon>Marasmiineae</taxon>
        <taxon>Physalacriaceae</taxon>
        <taxon>Armillaria</taxon>
    </lineage>
</organism>
<dbReference type="EMBL" id="KZ293792">
    <property type="protein sequence ID" value="PBK79281.1"/>
    <property type="molecule type" value="Genomic_DNA"/>
</dbReference>
<evidence type="ECO:0000313" key="1">
    <source>
        <dbReference type="EMBL" id="PBK79281.1"/>
    </source>
</evidence>
<proteinExistence type="predicted"/>
<dbReference type="InParanoid" id="A0A2H3C882"/>
<gene>
    <name evidence="1" type="ORF">ARMGADRAFT_158671</name>
</gene>